<protein>
    <submittedName>
        <fullName evidence="1">RHS repeat protein</fullName>
    </submittedName>
</protein>
<dbReference type="Gene3D" id="2.180.10.10">
    <property type="entry name" value="RHS repeat-associated core"/>
    <property type="match status" value="1"/>
</dbReference>
<keyword evidence="2" id="KW-1185">Reference proteome</keyword>
<sequence length="91" mass="10442">VVTTYSYEAETQRLVGIKTERTTATKVLQDLRYEYDPVGNVLVITNDAEETRFWRNQEVVPENTYAYDSLYQLVSASGREMASAVQQSNNR</sequence>
<comment type="caution">
    <text evidence="1">The sequence shown here is derived from an EMBL/GenBank/DDBJ whole genome shotgun (WGS) entry which is preliminary data.</text>
</comment>
<reference evidence="1 2" key="1">
    <citation type="submission" date="2019-02" db="EMBL/GenBank/DDBJ databases">
        <title>The draft genome of Kosakonia quasisacchari strain WCHKQ120001.</title>
        <authorList>
            <person name="Wang C."/>
            <person name="Feng Y."/>
            <person name="Zong Z."/>
        </authorList>
    </citation>
    <scope>NUCLEOTIDE SEQUENCE [LARGE SCALE GENOMIC DNA]</scope>
    <source>
        <strain evidence="1 2">WCHKQ120001</strain>
    </source>
</reference>
<gene>
    <name evidence="1" type="ORF">E0L21_24870</name>
</gene>
<evidence type="ECO:0000313" key="1">
    <source>
        <dbReference type="EMBL" id="TCB90723.1"/>
    </source>
</evidence>
<evidence type="ECO:0000313" key="2">
    <source>
        <dbReference type="Proteomes" id="UP000291793"/>
    </source>
</evidence>
<proteinExistence type="predicted"/>
<dbReference type="AlphaFoldDB" id="A0A4R0G4Q9"/>
<dbReference type="Proteomes" id="UP000291793">
    <property type="component" value="Unassembled WGS sequence"/>
</dbReference>
<dbReference type="EMBL" id="SJOP01000099">
    <property type="protein sequence ID" value="TCB90723.1"/>
    <property type="molecule type" value="Genomic_DNA"/>
</dbReference>
<accession>A0A4R0G4Q9</accession>
<name>A0A4R0G4Q9_9ENTR</name>
<feature type="non-terminal residue" evidence="1">
    <location>
        <position position="1"/>
    </location>
</feature>
<organism evidence="1 2">
    <name type="scientific">Kosakonia quasisacchari</name>
    <dbReference type="NCBI Taxonomy" id="2529380"/>
    <lineage>
        <taxon>Bacteria</taxon>
        <taxon>Pseudomonadati</taxon>
        <taxon>Pseudomonadota</taxon>
        <taxon>Gammaproteobacteria</taxon>
        <taxon>Enterobacterales</taxon>
        <taxon>Enterobacteriaceae</taxon>
        <taxon>Kosakonia</taxon>
    </lineage>
</organism>
<feature type="non-terminal residue" evidence="1">
    <location>
        <position position="91"/>
    </location>
</feature>